<proteinExistence type="predicted"/>
<dbReference type="PROSITE" id="PS51318">
    <property type="entry name" value="TAT"/>
    <property type="match status" value="1"/>
</dbReference>
<comment type="caution">
    <text evidence="2">The sequence shown here is derived from an EMBL/GenBank/DDBJ whole genome shotgun (WGS) entry which is preliminary data.</text>
</comment>
<evidence type="ECO:0000313" key="3">
    <source>
        <dbReference type="Proteomes" id="UP000011607"/>
    </source>
</evidence>
<reference evidence="2 3" key="1">
    <citation type="journal article" date="2014" name="PLoS Genet.">
        <title>Phylogenetically driven sequencing of extremely halophilic archaea reveals strategies for static and dynamic osmo-response.</title>
        <authorList>
            <person name="Becker E.A."/>
            <person name="Seitzer P.M."/>
            <person name="Tritt A."/>
            <person name="Larsen D."/>
            <person name="Krusor M."/>
            <person name="Yao A.I."/>
            <person name="Wu D."/>
            <person name="Madern D."/>
            <person name="Eisen J.A."/>
            <person name="Darling A.E."/>
            <person name="Facciotti M.T."/>
        </authorList>
    </citation>
    <scope>NUCLEOTIDE SEQUENCE [LARGE SCALE GENOMIC DNA]</scope>
    <source>
        <strain evidence="2 3">JCM 10879</strain>
    </source>
</reference>
<dbReference type="InterPro" id="IPR006311">
    <property type="entry name" value="TAT_signal"/>
</dbReference>
<gene>
    <name evidence="2" type="ORF">C446_02180</name>
</gene>
<name>M0MLE4_9EURY</name>
<dbReference type="AlphaFoldDB" id="M0MLE4"/>
<dbReference type="OrthoDB" id="269065at2157"/>
<evidence type="ECO:0000313" key="2">
    <source>
        <dbReference type="EMBL" id="EMA45539.1"/>
    </source>
</evidence>
<feature type="region of interest" description="Disordered" evidence="1">
    <location>
        <begin position="1"/>
        <end position="25"/>
    </location>
</feature>
<dbReference type="RefSeq" id="WP_006671408.1">
    <property type="nucleotide sequence ID" value="NZ_AOMA01000017.1"/>
</dbReference>
<keyword evidence="3" id="KW-1185">Reference proteome</keyword>
<dbReference type="EMBL" id="AOMA01000017">
    <property type="protein sequence ID" value="EMA45539.1"/>
    <property type="molecule type" value="Genomic_DNA"/>
</dbReference>
<sequence length="465" mass="51052">MVSDSASDSDSDSDPDPPPPLSRRRLLGGLAAGLGLGGGAVVVTGATRPTLLPNVLADWATNYYPTPPRTQSLWQPTVTDAHASDAVDRLVAVEDEALERWDEIDPDEHRLRGSGGWLSSAEESLADGDYAAALSRSRTGLRFAGESLGEANARVGEDDLEPVVDRAADVLTRVDAVLDDLESYPVADPVRDLGWYAEIESDLRTARRLARFSGFEDLRDERTGDGTLDGTVSDRPEYDPRDVGEITAALLQAELLVETAEHYRAHLRDNLADEGGGDPFHDHLRDLVGTFGDELDGVPTRNEIESAVVDDTGSYGPYEFARMRLAGWALPRSFELPDDTAPEAEFLVREVLDLSRTLVDWRAHERATDALAVDPDDDGFDPGHVLAEQRRGRSAYRDVIGSDPSPFLVVLSEPGVGNLRVADVDRDWDDRWTPWHERIQSYLNALLGRSRLQEYPAVYGTIVEN</sequence>
<organism evidence="2 3">
    <name type="scientific">Halobiforma nitratireducens JCM 10879</name>
    <dbReference type="NCBI Taxonomy" id="1227454"/>
    <lineage>
        <taxon>Archaea</taxon>
        <taxon>Methanobacteriati</taxon>
        <taxon>Methanobacteriota</taxon>
        <taxon>Stenosarchaea group</taxon>
        <taxon>Halobacteria</taxon>
        <taxon>Halobacteriales</taxon>
        <taxon>Natrialbaceae</taxon>
        <taxon>Halobiforma</taxon>
    </lineage>
</organism>
<protein>
    <submittedName>
        <fullName evidence="2">Uncharacterized protein</fullName>
    </submittedName>
</protein>
<dbReference type="eggNOG" id="arCOG09011">
    <property type="taxonomic scope" value="Archaea"/>
</dbReference>
<dbReference type="Proteomes" id="UP000011607">
    <property type="component" value="Unassembled WGS sequence"/>
</dbReference>
<accession>M0MLE4</accession>
<evidence type="ECO:0000256" key="1">
    <source>
        <dbReference type="SAM" id="MobiDB-lite"/>
    </source>
</evidence>